<evidence type="ECO:0000256" key="7">
    <source>
        <dbReference type="ARBA" id="ARBA00023242"/>
    </source>
</evidence>
<evidence type="ECO:0000256" key="4">
    <source>
        <dbReference type="ARBA" id="ARBA00023015"/>
    </source>
</evidence>
<keyword evidence="2" id="KW-0479">Metal-binding</keyword>
<keyword evidence="3" id="KW-0862">Zinc</keyword>
<dbReference type="PANTHER" id="PTHR47782:SF12">
    <property type="entry name" value="ZN(II)2CYS6 TRANSCRIPTION FACTOR (EUROFUNG)"/>
    <property type="match status" value="1"/>
</dbReference>
<organism evidence="10 11">
    <name type="scientific">Aspergillus granulosus</name>
    <dbReference type="NCBI Taxonomy" id="176169"/>
    <lineage>
        <taxon>Eukaryota</taxon>
        <taxon>Fungi</taxon>
        <taxon>Dikarya</taxon>
        <taxon>Ascomycota</taxon>
        <taxon>Pezizomycotina</taxon>
        <taxon>Eurotiomycetes</taxon>
        <taxon>Eurotiomycetidae</taxon>
        <taxon>Eurotiales</taxon>
        <taxon>Aspergillaceae</taxon>
        <taxon>Aspergillus</taxon>
        <taxon>Aspergillus subgen. Nidulantes</taxon>
    </lineage>
</organism>
<feature type="region of interest" description="Disordered" evidence="8">
    <location>
        <begin position="93"/>
        <end position="117"/>
    </location>
</feature>
<dbReference type="InterPro" id="IPR001138">
    <property type="entry name" value="Zn2Cys6_DnaBD"/>
</dbReference>
<evidence type="ECO:0000256" key="3">
    <source>
        <dbReference type="ARBA" id="ARBA00022833"/>
    </source>
</evidence>
<keyword evidence="4" id="KW-0805">Transcription regulation</keyword>
<comment type="caution">
    <text evidence="10">The sequence shown here is derived from an EMBL/GenBank/DDBJ whole genome shotgun (WGS) entry which is preliminary data.</text>
</comment>
<evidence type="ECO:0000259" key="9">
    <source>
        <dbReference type="SMART" id="SM00906"/>
    </source>
</evidence>
<keyword evidence="11" id="KW-1185">Reference proteome</keyword>
<dbReference type="InterPro" id="IPR007219">
    <property type="entry name" value="XnlR_reg_dom"/>
</dbReference>
<dbReference type="PANTHER" id="PTHR47782">
    <property type="entry name" value="ZN(II)2CYS6 TRANSCRIPTION FACTOR (EUROFUNG)-RELATED"/>
    <property type="match status" value="1"/>
</dbReference>
<sequence>MASGDPRFPRLPACHACYTKKIKVGQATSPASAFASLTASQCDNNRPKCAPCVRSDSECITLGLDGHLPVSRGYISDLEQRVKALQNELQDALDDLPDQVSGKRKRRNSTRSSYSSPNFTEGAGLSFMRPLFTDPGWRAHNPTLLQNLSRSARLVEATITPNALPSAETARTIFDKYLTGTHVLNPFLFRGEIEEIYQKVFLPGDSSPSAAHDLFRAFMILAIGSIHAFRRGSHEHHPYGYYLSAMQHFTAPILSRGLESIQDLLLIGRFGIYHHIGTSIWEITQLCMRLCVEQGLHKPPTTRKSLLHEQLQRRVFWECYVIDRYSSITLDRPLAIADREISVLLPVNANDDEIAAAEGSVPDLDIFQVSPRSQIETTETSVFFLCIRLRQITSKIHSLFQYKKPLPADAAGGLSSVTAPGRIYTNLYRLLQELDDWRRSVPFLEHPRCLYESQDFYDLRWMRERLLLVRKAMDLVPRRGHLPPRDLLGLCSQYATGTITVFCRLYESQRLTYTRSYFQTLFTAGLSVVFYLSVVVDLDHATVDQAVDALSNAERVLKQMGDELPDAVQYVTVYEALYRHTLEKLRQSGRWSGFRSHAGNQGPDPSNSNPPYDATGVIQPLPQAQLMPPSDPRTFGDWPLPTPNSLTDGTNVATVDSQAMNVPEDVLSFGALFWDDTMWSMEAGLGEYAYGNPPGISLWDRGSYPL</sequence>
<evidence type="ECO:0000256" key="1">
    <source>
        <dbReference type="ARBA" id="ARBA00004123"/>
    </source>
</evidence>
<comment type="subcellular location">
    <subcellularLocation>
        <location evidence="1">Nucleus</location>
    </subcellularLocation>
</comment>
<protein>
    <submittedName>
        <fullName evidence="10">Fungal-specific transcription factor domain-containing protein</fullName>
    </submittedName>
</protein>
<keyword evidence="7" id="KW-0539">Nucleus</keyword>
<accession>A0ABR4GX51</accession>
<evidence type="ECO:0000313" key="10">
    <source>
        <dbReference type="EMBL" id="KAL2807786.1"/>
    </source>
</evidence>
<dbReference type="Pfam" id="PF04082">
    <property type="entry name" value="Fungal_trans"/>
    <property type="match status" value="1"/>
</dbReference>
<keyword evidence="6" id="KW-0804">Transcription</keyword>
<evidence type="ECO:0000313" key="11">
    <source>
        <dbReference type="Proteomes" id="UP001610334"/>
    </source>
</evidence>
<evidence type="ECO:0000256" key="2">
    <source>
        <dbReference type="ARBA" id="ARBA00022723"/>
    </source>
</evidence>
<dbReference type="InterPro" id="IPR052202">
    <property type="entry name" value="Yeast_MetPath_Reg"/>
</dbReference>
<evidence type="ECO:0000256" key="8">
    <source>
        <dbReference type="SAM" id="MobiDB-lite"/>
    </source>
</evidence>
<feature type="region of interest" description="Disordered" evidence="8">
    <location>
        <begin position="593"/>
        <end position="617"/>
    </location>
</feature>
<dbReference type="CDD" id="cd12148">
    <property type="entry name" value="fungal_TF_MHR"/>
    <property type="match status" value="1"/>
</dbReference>
<dbReference type="SMART" id="SM00906">
    <property type="entry name" value="Fungal_trans"/>
    <property type="match status" value="1"/>
</dbReference>
<dbReference type="CDD" id="cd00067">
    <property type="entry name" value="GAL4"/>
    <property type="match status" value="1"/>
</dbReference>
<reference evidence="10 11" key="1">
    <citation type="submission" date="2024-07" db="EMBL/GenBank/DDBJ databases">
        <title>Section-level genome sequencing and comparative genomics of Aspergillus sections Usti and Cavernicolus.</title>
        <authorList>
            <consortium name="Lawrence Berkeley National Laboratory"/>
            <person name="Nybo J.L."/>
            <person name="Vesth T.C."/>
            <person name="Theobald S."/>
            <person name="Frisvad J.C."/>
            <person name="Larsen T.O."/>
            <person name="Kjaerboelling I."/>
            <person name="Rothschild-Mancinelli K."/>
            <person name="Lyhne E.K."/>
            <person name="Kogle M.E."/>
            <person name="Barry K."/>
            <person name="Clum A."/>
            <person name="Na H."/>
            <person name="Ledsgaard L."/>
            <person name="Lin J."/>
            <person name="Lipzen A."/>
            <person name="Kuo A."/>
            <person name="Riley R."/>
            <person name="Mondo S."/>
            <person name="Labutti K."/>
            <person name="Haridas S."/>
            <person name="Pangalinan J."/>
            <person name="Salamov A.A."/>
            <person name="Simmons B.A."/>
            <person name="Magnuson J.K."/>
            <person name="Chen J."/>
            <person name="Drula E."/>
            <person name="Henrissat B."/>
            <person name="Wiebenga A."/>
            <person name="Lubbers R.J."/>
            <person name="Gomes A.C."/>
            <person name="Makela M.R."/>
            <person name="Stajich J."/>
            <person name="Grigoriev I.V."/>
            <person name="Mortensen U.H."/>
            <person name="De Vries R.P."/>
            <person name="Baker S.E."/>
            <person name="Andersen M.R."/>
        </authorList>
    </citation>
    <scope>NUCLEOTIDE SEQUENCE [LARGE SCALE GENOMIC DNA]</scope>
    <source>
        <strain evidence="10 11">CBS 588.65</strain>
    </source>
</reference>
<dbReference type="Proteomes" id="UP001610334">
    <property type="component" value="Unassembled WGS sequence"/>
</dbReference>
<proteinExistence type="predicted"/>
<evidence type="ECO:0000256" key="6">
    <source>
        <dbReference type="ARBA" id="ARBA00023163"/>
    </source>
</evidence>
<keyword evidence="5" id="KW-0238">DNA-binding</keyword>
<dbReference type="InterPro" id="IPR036864">
    <property type="entry name" value="Zn2-C6_fun-type_DNA-bd_sf"/>
</dbReference>
<feature type="domain" description="Xylanolytic transcriptional activator regulatory" evidence="9">
    <location>
        <begin position="280"/>
        <end position="352"/>
    </location>
</feature>
<evidence type="ECO:0000256" key="5">
    <source>
        <dbReference type="ARBA" id="ARBA00023125"/>
    </source>
</evidence>
<gene>
    <name evidence="10" type="ORF">BJX63DRAFT_436709</name>
</gene>
<dbReference type="Gene3D" id="4.10.240.10">
    <property type="entry name" value="Zn(2)-C6 fungal-type DNA-binding domain"/>
    <property type="match status" value="1"/>
</dbReference>
<dbReference type="EMBL" id="JBFXLT010000130">
    <property type="protein sequence ID" value="KAL2807786.1"/>
    <property type="molecule type" value="Genomic_DNA"/>
</dbReference>
<name>A0ABR4GX51_9EURO</name>